<evidence type="ECO:0000256" key="8">
    <source>
        <dbReference type="ARBA" id="ARBA00022614"/>
    </source>
</evidence>
<evidence type="ECO:0000256" key="18">
    <source>
        <dbReference type="ARBA" id="ARBA00023170"/>
    </source>
</evidence>
<dbReference type="SUPFAM" id="SSF56112">
    <property type="entry name" value="Protein kinase-like (PK-like)"/>
    <property type="match status" value="1"/>
</dbReference>
<dbReference type="InterPro" id="IPR013210">
    <property type="entry name" value="LRR_N_plant-typ"/>
</dbReference>
<dbReference type="SUPFAM" id="SSF52047">
    <property type="entry name" value="RNI-like"/>
    <property type="match status" value="1"/>
</dbReference>
<keyword evidence="9" id="KW-0808">Transferase</keyword>
<keyword evidence="17 23" id="KW-0472">Membrane</keyword>
<keyword evidence="15 22" id="KW-0067">ATP-binding</keyword>
<dbReference type="PANTHER" id="PTHR27000:SF733">
    <property type="entry name" value="PROTEIN KINASE DOMAIN-CONTAINING PROTEIN"/>
    <property type="match status" value="1"/>
</dbReference>
<feature type="transmembrane region" description="Helical" evidence="23">
    <location>
        <begin position="655"/>
        <end position="677"/>
    </location>
</feature>
<keyword evidence="13 22" id="KW-0547">Nucleotide-binding</keyword>
<dbReference type="Gene3D" id="3.80.10.10">
    <property type="entry name" value="Ribonuclease Inhibitor"/>
    <property type="match status" value="4"/>
</dbReference>
<keyword evidence="16 23" id="KW-1133">Transmembrane helix</keyword>
<evidence type="ECO:0000256" key="17">
    <source>
        <dbReference type="ARBA" id="ARBA00023136"/>
    </source>
</evidence>
<comment type="caution">
    <text evidence="26">The sequence shown here is derived from an EMBL/GenBank/DDBJ whole genome shotgun (WGS) entry which is preliminary data.</text>
</comment>
<evidence type="ECO:0000259" key="25">
    <source>
        <dbReference type="PROSITE" id="PS50011"/>
    </source>
</evidence>
<dbReference type="InterPro" id="IPR011009">
    <property type="entry name" value="Kinase-like_dom_sf"/>
</dbReference>
<evidence type="ECO:0000256" key="2">
    <source>
        <dbReference type="ARBA" id="ARBA00008684"/>
    </source>
</evidence>
<proteinExistence type="inferred from homology"/>
<dbReference type="SMART" id="SM00220">
    <property type="entry name" value="S_TKc"/>
    <property type="match status" value="1"/>
</dbReference>
<keyword evidence="12" id="KW-0677">Repeat</keyword>
<dbReference type="Gene3D" id="1.10.510.10">
    <property type="entry name" value="Transferase(Phosphotransferase) domain 1"/>
    <property type="match status" value="1"/>
</dbReference>
<evidence type="ECO:0000256" key="15">
    <source>
        <dbReference type="ARBA" id="ARBA00022840"/>
    </source>
</evidence>
<evidence type="ECO:0000256" key="10">
    <source>
        <dbReference type="ARBA" id="ARBA00022692"/>
    </source>
</evidence>
<organism evidence="26 27">
    <name type="scientific">Quercus rubra</name>
    <name type="common">Northern red oak</name>
    <name type="synonym">Quercus borealis</name>
    <dbReference type="NCBI Taxonomy" id="3512"/>
    <lineage>
        <taxon>Eukaryota</taxon>
        <taxon>Viridiplantae</taxon>
        <taxon>Streptophyta</taxon>
        <taxon>Embryophyta</taxon>
        <taxon>Tracheophyta</taxon>
        <taxon>Spermatophyta</taxon>
        <taxon>Magnoliopsida</taxon>
        <taxon>eudicotyledons</taxon>
        <taxon>Gunneridae</taxon>
        <taxon>Pentapetalae</taxon>
        <taxon>rosids</taxon>
        <taxon>fabids</taxon>
        <taxon>Fagales</taxon>
        <taxon>Fagaceae</taxon>
        <taxon>Quercus</taxon>
    </lineage>
</organism>
<gene>
    <name evidence="26" type="ORF">RGQ29_025607</name>
</gene>
<dbReference type="InterPro" id="IPR003591">
    <property type="entry name" value="Leu-rich_rpt_typical-subtyp"/>
</dbReference>
<dbReference type="FunFam" id="3.80.10.10:FF:000275">
    <property type="entry name" value="Leucine-rich repeat receptor-like protein kinase"/>
    <property type="match status" value="1"/>
</dbReference>
<comment type="subcellular location">
    <subcellularLocation>
        <location evidence="1">Cell membrane</location>
        <topology evidence="1">Single-pass type I membrane protein</topology>
    </subcellularLocation>
</comment>
<keyword evidence="19" id="KW-0325">Glycoprotein</keyword>
<dbReference type="FunFam" id="3.80.10.10:FF:000288">
    <property type="entry name" value="LRR receptor-like serine/threonine-protein kinase EFR"/>
    <property type="match status" value="1"/>
</dbReference>
<evidence type="ECO:0000256" key="6">
    <source>
        <dbReference type="ARBA" id="ARBA00022527"/>
    </source>
</evidence>
<keyword evidence="14" id="KW-0418">Kinase</keyword>
<dbReference type="Gene3D" id="3.30.200.20">
    <property type="entry name" value="Phosphorylase Kinase, domain 1"/>
    <property type="match status" value="1"/>
</dbReference>
<dbReference type="InterPro" id="IPR001611">
    <property type="entry name" value="Leu-rich_rpt"/>
</dbReference>
<keyword evidence="11 24" id="KW-0732">Signal</keyword>
<accession>A0AAN7EYA4</accession>
<keyword evidence="5" id="KW-1003">Cell membrane</keyword>
<evidence type="ECO:0000256" key="14">
    <source>
        <dbReference type="ARBA" id="ARBA00022777"/>
    </source>
</evidence>
<keyword evidence="10 23" id="KW-0812">Transmembrane</keyword>
<evidence type="ECO:0000256" key="4">
    <source>
        <dbReference type="ARBA" id="ARBA00012513"/>
    </source>
</evidence>
<dbReference type="Pfam" id="PF00069">
    <property type="entry name" value="Pkinase"/>
    <property type="match status" value="1"/>
</dbReference>
<evidence type="ECO:0000313" key="27">
    <source>
        <dbReference type="Proteomes" id="UP001324115"/>
    </source>
</evidence>
<evidence type="ECO:0000256" key="5">
    <source>
        <dbReference type="ARBA" id="ARBA00022475"/>
    </source>
</evidence>
<dbReference type="SUPFAM" id="SSF52058">
    <property type="entry name" value="L domain-like"/>
    <property type="match status" value="1"/>
</dbReference>
<dbReference type="Proteomes" id="UP001324115">
    <property type="component" value="Unassembled WGS sequence"/>
</dbReference>
<dbReference type="Pfam" id="PF08263">
    <property type="entry name" value="LRRNT_2"/>
    <property type="match status" value="1"/>
</dbReference>
<evidence type="ECO:0000256" key="11">
    <source>
        <dbReference type="ARBA" id="ARBA00022729"/>
    </source>
</evidence>
<dbReference type="Pfam" id="PF23598">
    <property type="entry name" value="LRR_14"/>
    <property type="match status" value="1"/>
</dbReference>
<dbReference type="PANTHER" id="PTHR27000">
    <property type="entry name" value="LEUCINE-RICH REPEAT RECEPTOR-LIKE PROTEIN KINASE FAMILY PROTEIN-RELATED"/>
    <property type="match status" value="1"/>
</dbReference>
<evidence type="ECO:0000256" key="20">
    <source>
        <dbReference type="ARBA" id="ARBA00047899"/>
    </source>
</evidence>
<evidence type="ECO:0000256" key="13">
    <source>
        <dbReference type="ARBA" id="ARBA00022741"/>
    </source>
</evidence>
<dbReference type="GO" id="GO:0005886">
    <property type="term" value="C:plasma membrane"/>
    <property type="evidence" value="ECO:0007669"/>
    <property type="project" value="UniProtKB-SubCell"/>
</dbReference>
<dbReference type="PROSITE" id="PS50011">
    <property type="entry name" value="PROTEIN_KINASE_DOM"/>
    <property type="match status" value="1"/>
</dbReference>
<keyword evidence="8" id="KW-0433">Leucine-rich repeat</keyword>
<evidence type="ECO:0000256" key="24">
    <source>
        <dbReference type="SAM" id="SignalP"/>
    </source>
</evidence>
<dbReference type="InterPro" id="IPR000719">
    <property type="entry name" value="Prot_kinase_dom"/>
</dbReference>
<dbReference type="EC" id="2.7.11.1" evidence="4"/>
<comment type="similarity">
    <text evidence="2">Belongs to the protein kinase superfamily. Ser/Thr protein kinase family.</text>
</comment>
<evidence type="ECO:0000256" key="3">
    <source>
        <dbReference type="ARBA" id="ARBA00009592"/>
    </source>
</evidence>
<dbReference type="Pfam" id="PF00560">
    <property type="entry name" value="LRR_1"/>
    <property type="match status" value="6"/>
</dbReference>
<dbReference type="InterPro" id="IPR032675">
    <property type="entry name" value="LRR_dom_sf"/>
</dbReference>
<evidence type="ECO:0000256" key="1">
    <source>
        <dbReference type="ARBA" id="ARBA00004251"/>
    </source>
</evidence>
<evidence type="ECO:0000256" key="16">
    <source>
        <dbReference type="ARBA" id="ARBA00022989"/>
    </source>
</evidence>
<dbReference type="InterPro" id="IPR055414">
    <property type="entry name" value="LRR_R13L4/SHOC2-like"/>
</dbReference>
<evidence type="ECO:0000256" key="23">
    <source>
        <dbReference type="SAM" id="Phobius"/>
    </source>
</evidence>
<feature type="domain" description="Protein kinase" evidence="25">
    <location>
        <begin position="715"/>
        <end position="1032"/>
    </location>
</feature>
<keyword evidence="7" id="KW-0597">Phosphoprotein</keyword>
<dbReference type="SMART" id="SM00369">
    <property type="entry name" value="LRR_TYP"/>
    <property type="match status" value="7"/>
</dbReference>
<dbReference type="InterPro" id="IPR017441">
    <property type="entry name" value="Protein_kinase_ATP_BS"/>
</dbReference>
<keyword evidence="27" id="KW-1185">Reference proteome</keyword>
<name>A0AAN7EYA4_QUERU</name>
<keyword evidence="6" id="KW-0723">Serine/threonine-protein kinase</keyword>
<dbReference type="AlphaFoldDB" id="A0AAN7EYA4"/>
<feature type="binding site" evidence="22">
    <location>
        <position position="744"/>
    </location>
    <ligand>
        <name>ATP</name>
        <dbReference type="ChEBI" id="CHEBI:30616"/>
    </ligand>
</feature>
<dbReference type="PRINTS" id="PR00019">
    <property type="entry name" value="LEURICHRPT"/>
</dbReference>
<reference evidence="26 27" key="1">
    <citation type="journal article" date="2023" name="G3 (Bethesda)">
        <title>A haplotype-resolved chromosome-scale genome for Quercus rubra L. provides insights into the genetics of adaptive traits for red oak species.</title>
        <authorList>
            <person name="Kapoor B."/>
            <person name="Jenkins J."/>
            <person name="Schmutz J."/>
            <person name="Zhebentyayeva T."/>
            <person name="Kuelheim C."/>
            <person name="Coggeshall M."/>
            <person name="Heim C."/>
            <person name="Lasky J.R."/>
            <person name="Leites L."/>
            <person name="Islam-Faridi N."/>
            <person name="Romero-Severson J."/>
            <person name="DeLeo V.L."/>
            <person name="Lucas S.M."/>
            <person name="Lazic D."/>
            <person name="Gailing O."/>
            <person name="Carlson J."/>
            <person name="Staton M."/>
        </authorList>
    </citation>
    <scope>NUCLEOTIDE SEQUENCE [LARGE SCALE GENOMIC DNA]</scope>
    <source>
        <strain evidence="26">Pseudo-F2</strain>
    </source>
</reference>
<dbReference type="FunFam" id="3.80.10.10:FF:001158">
    <property type="entry name" value="Leucine-rich repeat protein kinase family protein"/>
    <property type="match status" value="1"/>
</dbReference>
<keyword evidence="18" id="KW-0675">Receptor</keyword>
<evidence type="ECO:0000256" key="12">
    <source>
        <dbReference type="ARBA" id="ARBA00022737"/>
    </source>
</evidence>
<dbReference type="InterPro" id="IPR008271">
    <property type="entry name" value="Ser/Thr_kinase_AS"/>
</dbReference>
<dbReference type="FunFam" id="1.10.510.10:FF:000358">
    <property type="entry name" value="Putative leucine-rich repeat receptor-like serine/threonine-protein kinase"/>
    <property type="match status" value="1"/>
</dbReference>
<evidence type="ECO:0000256" key="9">
    <source>
        <dbReference type="ARBA" id="ARBA00022679"/>
    </source>
</evidence>
<evidence type="ECO:0000313" key="26">
    <source>
        <dbReference type="EMBL" id="KAK4582486.1"/>
    </source>
</evidence>
<comment type="catalytic activity">
    <reaction evidence="20">
        <text>L-threonyl-[protein] + ATP = O-phospho-L-threonyl-[protein] + ADP + H(+)</text>
        <dbReference type="Rhea" id="RHEA:46608"/>
        <dbReference type="Rhea" id="RHEA-COMP:11060"/>
        <dbReference type="Rhea" id="RHEA-COMP:11605"/>
        <dbReference type="ChEBI" id="CHEBI:15378"/>
        <dbReference type="ChEBI" id="CHEBI:30013"/>
        <dbReference type="ChEBI" id="CHEBI:30616"/>
        <dbReference type="ChEBI" id="CHEBI:61977"/>
        <dbReference type="ChEBI" id="CHEBI:456216"/>
        <dbReference type="EC" id="2.7.11.1"/>
    </reaction>
</comment>
<evidence type="ECO:0000256" key="7">
    <source>
        <dbReference type="ARBA" id="ARBA00022553"/>
    </source>
</evidence>
<feature type="signal peptide" evidence="24">
    <location>
        <begin position="1"/>
        <end position="25"/>
    </location>
</feature>
<dbReference type="EMBL" id="JAXUIC010000007">
    <property type="protein sequence ID" value="KAK4582486.1"/>
    <property type="molecule type" value="Genomic_DNA"/>
</dbReference>
<feature type="chain" id="PRO_5043002997" description="non-specific serine/threonine protein kinase" evidence="24">
    <location>
        <begin position="26"/>
        <end position="1048"/>
    </location>
</feature>
<comment type="similarity">
    <text evidence="3">Belongs to the RLP family.</text>
</comment>
<evidence type="ECO:0000256" key="22">
    <source>
        <dbReference type="PROSITE-ProRule" id="PRU10141"/>
    </source>
</evidence>
<comment type="catalytic activity">
    <reaction evidence="21">
        <text>L-seryl-[protein] + ATP = O-phospho-L-seryl-[protein] + ADP + H(+)</text>
        <dbReference type="Rhea" id="RHEA:17989"/>
        <dbReference type="Rhea" id="RHEA-COMP:9863"/>
        <dbReference type="Rhea" id="RHEA-COMP:11604"/>
        <dbReference type="ChEBI" id="CHEBI:15378"/>
        <dbReference type="ChEBI" id="CHEBI:29999"/>
        <dbReference type="ChEBI" id="CHEBI:30616"/>
        <dbReference type="ChEBI" id="CHEBI:83421"/>
        <dbReference type="ChEBI" id="CHEBI:456216"/>
        <dbReference type="EC" id="2.7.11.1"/>
    </reaction>
</comment>
<dbReference type="PROSITE" id="PS00108">
    <property type="entry name" value="PROTEIN_KINASE_ST"/>
    <property type="match status" value="1"/>
</dbReference>
<sequence>MTHSCLNYKWLFLISFHGILLMCMSSCLRSATVPVFPNETDRLALLDFKSRITQDPLQIMSSWNDSIHFCNWLGVTCSTSSKRVMVLNLTTKKLSGSISPSIGNLTDLTGINLENNGFYGKIPQEVGRLQHLQHLNLSGNSFGGKLPTNLSYCTQLRVLNVIYNNLIGQIPHHLISLSKLVYLYLGVNNLTGNIPAWIGNFSSLYALGLSENNFQGSIPSELGRLTGLGFFQVAENNLSGTIPPLIYNISSIFYFCVAINQLHGSLPPDVGLTLPNLQTLLGAANSFTGPIPVSLSNASQLQMLELTENGLTGTVPQNLGSLQGLVKLSFNRNRLGYGKYGGLNFLSSFSNCTSLEVLGLGYNYFGGVLPSSIANLSTQLKHITMGQNMIHGEIPIGIGNLVNLNAMGLEGNYLGGTLPDVLGKLQNLQVLYLNDNKFSGLIPSSMGNLTRLTKLFMVGNKFEGNIPPSLGNCQNLLILDISSNNLTGTIPKQLIGLSSLSILLNMSHNFLIGALPFEVGNLIHLSQLDLSNNRLTGKIPTTLETCLSLESLYLEGNSFEGGIPQSLEKLRGLQEIDLSRNNFSGNVPKFLSKLVSLQHLNISYNDLEGELPSEGIFANASKISIFGNNKLCGGVQELHFPNCTRKNHTSSRKLLALKIVIPITGMVIFILVLLSFFPTCFIVRNSRERALTTSSFEDRKLRVTYAELLKSTNGFSKNNLIGSGSFGSVYKGVLSKNGAIVAVKVLNLQQKGASKSFINECNVLRSIRHRNLLKVISACSSIDYEGNDFKSLIFEFMCNGSLEQWLHCKNDEQHQSKRLRFIQRLDIAVDIANALEYLHHHCQAPIVHCDLKPSNILLDEDMVAHVGDFGLANFLFEASNNPSKSQTLSIGLKGSIGYIPPEYGMGSQVSTLGDIYSYGILLLEMFIGKRPIDEMFKDGLSIHQFTAMALPEHVMDIVDPSMFFEEDEEDANDDIEERQIIEDPHVNVSSRIKKCLISVFQIGLLCSKISPNERIPTNVVVNEMNAIRDKFLKLDKENKRRSRSRRMS</sequence>
<dbReference type="GO" id="GO:0005524">
    <property type="term" value="F:ATP binding"/>
    <property type="evidence" value="ECO:0007669"/>
    <property type="project" value="UniProtKB-UniRule"/>
</dbReference>
<dbReference type="FunFam" id="3.30.200.20:FF:000432">
    <property type="entry name" value="LRR receptor-like serine/threonine-protein kinase EFR"/>
    <property type="match status" value="1"/>
</dbReference>
<protein>
    <recommendedName>
        <fullName evidence="4">non-specific serine/threonine protein kinase</fullName>
        <ecNumber evidence="4">2.7.11.1</ecNumber>
    </recommendedName>
</protein>
<dbReference type="GO" id="GO:0004674">
    <property type="term" value="F:protein serine/threonine kinase activity"/>
    <property type="evidence" value="ECO:0007669"/>
    <property type="project" value="UniProtKB-KW"/>
</dbReference>
<evidence type="ECO:0000256" key="19">
    <source>
        <dbReference type="ARBA" id="ARBA00023180"/>
    </source>
</evidence>
<dbReference type="PROSITE" id="PS00107">
    <property type="entry name" value="PROTEIN_KINASE_ATP"/>
    <property type="match status" value="1"/>
</dbReference>
<evidence type="ECO:0000256" key="21">
    <source>
        <dbReference type="ARBA" id="ARBA00048679"/>
    </source>
</evidence>